<keyword evidence="6" id="KW-0539">Nucleus</keyword>
<dbReference type="OrthoDB" id="2503928at2759"/>
<dbReference type="VEuPathDB" id="FungiDB:A1O9_04483"/>
<evidence type="ECO:0000256" key="2">
    <source>
        <dbReference type="ARBA" id="ARBA00022553"/>
    </source>
</evidence>
<proteinExistence type="predicted"/>
<evidence type="ECO:0000256" key="7">
    <source>
        <dbReference type="SAM" id="MobiDB-lite"/>
    </source>
</evidence>
<accession>A0A072PIR2</accession>
<evidence type="ECO:0000313" key="10">
    <source>
        <dbReference type="EMBL" id="KEF59637.1"/>
    </source>
</evidence>
<dbReference type="STRING" id="1182545.A0A072PIR2"/>
<dbReference type="Proteomes" id="UP000027920">
    <property type="component" value="Unassembled WGS sequence"/>
</dbReference>
<comment type="caution">
    <text evidence="10">The sequence shown here is derived from an EMBL/GenBank/DDBJ whole genome shotgun (WGS) entry which is preliminary data.</text>
</comment>
<feature type="compositionally biased region" description="Polar residues" evidence="7">
    <location>
        <begin position="684"/>
        <end position="693"/>
    </location>
</feature>
<comment type="subcellular location">
    <subcellularLocation>
        <location evidence="1">Nucleus inner membrane</location>
    </subcellularLocation>
</comment>
<dbReference type="Pfam" id="PF09402">
    <property type="entry name" value="MSC"/>
    <property type="match status" value="1"/>
</dbReference>
<feature type="compositionally biased region" description="Basic and acidic residues" evidence="7">
    <location>
        <begin position="173"/>
        <end position="186"/>
    </location>
</feature>
<name>A0A072PIR2_9EURO</name>
<feature type="compositionally biased region" description="Basic residues" evidence="7">
    <location>
        <begin position="128"/>
        <end position="138"/>
    </location>
</feature>
<evidence type="ECO:0000259" key="8">
    <source>
        <dbReference type="Pfam" id="PF09402"/>
    </source>
</evidence>
<dbReference type="InterPro" id="IPR044780">
    <property type="entry name" value="Heh2/Src1"/>
</dbReference>
<keyword evidence="2" id="KW-0597">Phosphoprotein</keyword>
<evidence type="ECO:0000256" key="6">
    <source>
        <dbReference type="ARBA" id="ARBA00023242"/>
    </source>
</evidence>
<feature type="region of interest" description="Disordered" evidence="7">
    <location>
        <begin position="672"/>
        <end position="708"/>
    </location>
</feature>
<dbReference type="HOGENOM" id="CLU_010838_2_0_1"/>
<feature type="compositionally biased region" description="Polar residues" evidence="7">
    <location>
        <begin position="210"/>
        <end position="229"/>
    </location>
</feature>
<evidence type="ECO:0000313" key="11">
    <source>
        <dbReference type="Proteomes" id="UP000027920"/>
    </source>
</evidence>
<sequence length="720" mass="79358">MADDDELFYLQPGFDFNSLTVPRLRNILVGHSITYPSGAKKSQLIEIVEQHLLPQARKLLKAQARVRRTSKGITDVPSSQDSTLDDDDEDDKQLMPPPPAPKTPRSRKSKSDLATGSAATAATPSTSRRSKTPSRRSTTRTPRASDTEPEIENTVRRSRKSAPTQAILQPSVKLEEPDIRLKRESLDSDQSPFSDENPFQSGSSPPSGSKRLSSVARNRKSLTSSSVKKSPTKRRQTTSPPVKQEEFSPQRTAIEFPVSRLTSNSPDGIPVTEEFTPDAARDLAEQERNGQVAPGRTSALVRRKKKTPPSTVAKVAPWTVLTGLLIGLGTWYRQEKVRIGYCGVGQPNWSLVDNPRIPAWIHENLQPQCEPCPLHAICNSNMEVECETDYVLKQHPLSLNGLIPVPPTCEPDSEKERRINIVVDKAIDLLRERRAAYECGEEILSSRFSEPSESESVQTVATASASKLQVSEEELKSAISKQKRKGMSDHDFEDLWHSAIGLVMNRDEVEVTSDGSGNIVLSSHSLASLPILCSIRRSLFRKISEYRIPFGVLMSLGLSLVYARSKFIAHQRATAQIPTLVGTTLDRLATQAALKEDGRASEPYISVGQLRDDVLRNVFSASERERVWQNVRKVVEGNSNVRASTREGGKTGEWSRVWEWIGPIDLAPGLEGRRSGGLIRDGSASANPSTGATPDNAEGRANLGGTGTEVRRWNEGRAIY</sequence>
<feature type="domain" description="Man1/Src1-like C-terminal" evidence="8">
    <location>
        <begin position="322"/>
        <end position="663"/>
    </location>
</feature>
<dbReference type="CDD" id="cd12935">
    <property type="entry name" value="LEM_like"/>
    <property type="match status" value="1"/>
</dbReference>
<evidence type="ECO:0000256" key="3">
    <source>
        <dbReference type="ARBA" id="ARBA00022692"/>
    </source>
</evidence>
<dbReference type="GO" id="GO:0003682">
    <property type="term" value="F:chromatin binding"/>
    <property type="evidence" value="ECO:0007669"/>
    <property type="project" value="InterPro"/>
</dbReference>
<keyword evidence="11" id="KW-1185">Reference proteome</keyword>
<feature type="region of interest" description="Disordered" evidence="7">
    <location>
        <begin position="66"/>
        <end position="270"/>
    </location>
</feature>
<dbReference type="GeneID" id="25279414"/>
<feature type="compositionally biased region" description="Low complexity" evidence="7">
    <location>
        <begin position="114"/>
        <end position="127"/>
    </location>
</feature>
<organism evidence="10 11">
    <name type="scientific">Exophiala aquamarina CBS 119918</name>
    <dbReference type="NCBI Taxonomy" id="1182545"/>
    <lineage>
        <taxon>Eukaryota</taxon>
        <taxon>Fungi</taxon>
        <taxon>Dikarya</taxon>
        <taxon>Ascomycota</taxon>
        <taxon>Pezizomycotina</taxon>
        <taxon>Eurotiomycetes</taxon>
        <taxon>Chaetothyriomycetidae</taxon>
        <taxon>Chaetothyriales</taxon>
        <taxon>Herpotrichiellaceae</taxon>
        <taxon>Exophiala</taxon>
    </lineage>
</organism>
<dbReference type="GO" id="GO:0005783">
    <property type="term" value="C:endoplasmic reticulum"/>
    <property type="evidence" value="ECO:0007669"/>
    <property type="project" value="TreeGrafter"/>
</dbReference>
<dbReference type="Gene3D" id="1.10.10.1180">
    <property type="entry name" value="MAN1, winged-helix domain"/>
    <property type="match status" value="1"/>
</dbReference>
<dbReference type="InterPro" id="IPR041885">
    <property type="entry name" value="MAN1_winged_helix_dom"/>
</dbReference>
<evidence type="ECO:0000256" key="1">
    <source>
        <dbReference type="ARBA" id="ARBA00004540"/>
    </source>
</evidence>
<dbReference type="AlphaFoldDB" id="A0A072PIR2"/>
<dbReference type="GO" id="GO:0034399">
    <property type="term" value="C:nuclear periphery"/>
    <property type="evidence" value="ECO:0007669"/>
    <property type="project" value="TreeGrafter"/>
</dbReference>
<gene>
    <name evidence="10" type="ORF">A1O9_04483</name>
</gene>
<keyword evidence="5" id="KW-0472">Membrane</keyword>
<dbReference type="GO" id="GO:0005637">
    <property type="term" value="C:nuclear inner membrane"/>
    <property type="evidence" value="ECO:0007669"/>
    <property type="project" value="UniProtKB-SubCell"/>
</dbReference>
<evidence type="ECO:0000256" key="5">
    <source>
        <dbReference type="ARBA" id="ARBA00023136"/>
    </source>
</evidence>
<evidence type="ECO:0008006" key="12">
    <source>
        <dbReference type="Google" id="ProtNLM"/>
    </source>
</evidence>
<feature type="domain" description="HeH/LEM" evidence="9">
    <location>
        <begin position="17"/>
        <end position="50"/>
    </location>
</feature>
<keyword evidence="3" id="KW-0812">Transmembrane</keyword>
<feature type="compositionally biased region" description="Polar residues" evidence="7">
    <location>
        <begin position="188"/>
        <end position="200"/>
    </location>
</feature>
<evidence type="ECO:0000256" key="4">
    <source>
        <dbReference type="ARBA" id="ARBA00022989"/>
    </source>
</evidence>
<dbReference type="Pfam" id="PF12949">
    <property type="entry name" value="HeH"/>
    <property type="match status" value="1"/>
</dbReference>
<dbReference type="RefSeq" id="XP_013262227.1">
    <property type="nucleotide sequence ID" value="XM_013406773.1"/>
</dbReference>
<dbReference type="GO" id="GO:0071763">
    <property type="term" value="P:nuclear membrane organization"/>
    <property type="evidence" value="ECO:0007669"/>
    <property type="project" value="TreeGrafter"/>
</dbReference>
<reference evidence="10 11" key="1">
    <citation type="submission" date="2013-03" db="EMBL/GenBank/DDBJ databases">
        <title>The Genome Sequence of Exophiala aquamarina CBS 119918.</title>
        <authorList>
            <consortium name="The Broad Institute Genomics Platform"/>
            <person name="Cuomo C."/>
            <person name="de Hoog S."/>
            <person name="Gorbushina A."/>
            <person name="Walker B."/>
            <person name="Young S.K."/>
            <person name="Zeng Q."/>
            <person name="Gargeya S."/>
            <person name="Fitzgerald M."/>
            <person name="Haas B."/>
            <person name="Abouelleil A."/>
            <person name="Allen A.W."/>
            <person name="Alvarado L."/>
            <person name="Arachchi H.M."/>
            <person name="Berlin A.M."/>
            <person name="Chapman S.B."/>
            <person name="Gainer-Dewar J."/>
            <person name="Goldberg J."/>
            <person name="Griggs A."/>
            <person name="Gujja S."/>
            <person name="Hansen M."/>
            <person name="Howarth C."/>
            <person name="Imamovic A."/>
            <person name="Ireland A."/>
            <person name="Larimer J."/>
            <person name="McCowan C."/>
            <person name="Murphy C."/>
            <person name="Pearson M."/>
            <person name="Poon T.W."/>
            <person name="Priest M."/>
            <person name="Roberts A."/>
            <person name="Saif S."/>
            <person name="Shea T."/>
            <person name="Sisk P."/>
            <person name="Sykes S."/>
            <person name="Wortman J."/>
            <person name="Nusbaum C."/>
            <person name="Birren B."/>
        </authorList>
    </citation>
    <scope>NUCLEOTIDE SEQUENCE [LARGE SCALE GENOMIC DNA]</scope>
    <source>
        <strain evidence="10 11">CBS 119918</strain>
    </source>
</reference>
<dbReference type="InterPro" id="IPR025856">
    <property type="entry name" value="HeH/LEM_domain"/>
</dbReference>
<dbReference type="EMBL" id="AMGV01000003">
    <property type="protein sequence ID" value="KEF59637.1"/>
    <property type="molecule type" value="Genomic_DNA"/>
</dbReference>
<keyword evidence="4" id="KW-1133">Transmembrane helix</keyword>
<dbReference type="PANTHER" id="PTHR47808">
    <property type="entry name" value="INNER NUCLEAR MEMBRANE PROTEIN HEH2-RELATED"/>
    <property type="match status" value="1"/>
</dbReference>
<dbReference type="InterPro" id="IPR018996">
    <property type="entry name" value="Man1/Src1-like_C"/>
</dbReference>
<protein>
    <recommendedName>
        <fullName evidence="12">LEM-like domain-containing protein</fullName>
    </recommendedName>
</protein>
<evidence type="ECO:0000259" key="9">
    <source>
        <dbReference type="Pfam" id="PF12949"/>
    </source>
</evidence>
<feature type="region of interest" description="Disordered" evidence="7">
    <location>
        <begin position="286"/>
        <end position="308"/>
    </location>
</feature>
<dbReference type="PANTHER" id="PTHR47808:SF2">
    <property type="entry name" value="LEM DOMAIN-CONTAINING PROTEIN 2"/>
    <property type="match status" value="1"/>
</dbReference>